<dbReference type="InterPro" id="IPR018497">
    <property type="entry name" value="Peptidase_M13_C"/>
</dbReference>
<evidence type="ECO:0000259" key="2">
    <source>
        <dbReference type="Pfam" id="PF01431"/>
    </source>
</evidence>
<dbReference type="PANTHER" id="PTHR11733:SF167">
    <property type="entry name" value="FI17812P1-RELATED"/>
    <property type="match status" value="1"/>
</dbReference>
<dbReference type="InterPro" id="IPR000718">
    <property type="entry name" value="Peptidase_M13"/>
</dbReference>
<dbReference type="Gene3D" id="3.40.390.10">
    <property type="entry name" value="Collagenase (Catalytic Domain)"/>
    <property type="match status" value="1"/>
</dbReference>
<name>A0A914WE59_9BILA</name>
<evidence type="ECO:0000313" key="3">
    <source>
        <dbReference type="Proteomes" id="UP000887566"/>
    </source>
</evidence>
<feature type="domain" description="Peptidase M13 C-terminal" evidence="2">
    <location>
        <begin position="35"/>
        <end position="157"/>
    </location>
</feature>
<dbReference type="AlphaFoldDB" id="A0A914WE59"/>
<dbReference type="PROSITE" id="PS51885">
    <property type="entry name" value="NEPRILYSIN"/>
    <property type="match status" value="1"/>
</dbReference>
<protein>
    <submittedName>
        <fullName evidence="4">Peptidase M13 C-terminal domain-containing protein</fullName>
    </submittedName>
</protein>
<dbReference type="Proteomes" id="UP000887566">
    <property type="component" value="Unplaced"/>
</dbReference>
<proteinExistence type="inferred from homology"/>
<dbReference type="GO" id="GO:0004222">
    <property type="term" value="F:metalloendopeptidase activity"/>
    <property type="evidence" value="ECO:0007669"/>
    <property type="project" value="InterPro"/>
</dbReference>
<evidence type="ECO:0000256" key="1">
    <source>
        <dbReference type="ARBA" id="ARBA00007357"/>
    </source>
</evidence>
<dbReference type="GO" id="GO:0005886">
    <property type="term" value="C:plasma membrane"/>
    <property type="evidence" value="ECO:0007669"/>
    <property type="project" value="TreeGrafter"/>
</dbReference>
<dbReference type="InterPro" id="IPR024079">
    <property type="entry name" value="MetalloPept_cat_dom_sf"/>
</dbReference>
<dbReference type="GO" id="GO:0016485">
    <property type="term" value="P:protein processing"/>
    <property type="evidence" value="ECO:0007669"/>
    <property type="project" value="TreeGrafter"/>
</dbReference>
<reference evidence="4" key="1">
    <citation type="submission" date="2022-11" db="UniProtKB">
        <authorList>
            <consortium name="WormBaseParasite"/>
        </authorList>
    </citation>
    <scope>IDENTIFICATION</scope>
</reference>
<evidence type="ECO:0000313" key="4">
    <source>
        <dbReference type="WBParaSite" id="PSAMB.scaffold3996size16091.g23227.t1"/>
    </source>
</evidence>
<sequence>MASKRFYLHAEYNESLACYENFYREKMCYNVTIGSQTKEMCADGANDLSENISDVKGTRVAFEALKHKLGDNGKLKLRPLPDHFEFTNEQIFFIARSQFWCDNDFLDDEYFVKVLKSSGPHPPHNVRVNAVPMQMHEFAEAFNCKLMDKMVTVEAEKCYLLPSGQ</sequence>
<dbReference type="Pfam" id="PF01431">
    <property type="entry name" value="Peptidase_M13"/>
    <property type="match status" value="1"/>
</dbReference>
<dbReference type="WBParaSite" id="PSAMB.scaffold3996size16091.g23227.t1">
    <property type="protein sequence ID" value="PSAMB.scaffold3996size16091.g23227.t1"/>
    <property type="gene ID" value="PSAMB.scaffold3996size16091.g23227"/>
</dbReference>
<dbReference type="SUPFAM" id="SSF55486">
    <property type="entry name" value="Metalloproteases ('zincins'), catalytic domain"/>
    <property type="match status" value="1"/>
</dbReference>
<keyword evidence="3" id="KW-1185">Reference proteome</keyword>
<comment type="similarity">
    <text evidence="1">Belongs to the peptidase M13 family.</text>
</comment>
<accession>A0A914WE59</accession>
<organism evidence="3 4">
    <name type="scientific">Plectus sambesii</name>
    <dbReference type="NCBI Taxonomy" id="2011161"/>
    <lineage>
        <taxon>Eukaryota</taxon>
        <taxon>Metazoa</taxon>
        <taxon>Ecdysozoa</taxon>
        <taxon>Nematoda</taxon>
        <taxon>Chromadorea</taxon>
        <taxon>Plectida</taxon>
        <taxon>Plectina</taxon>
        <taxon>Plectoidea</taxon>
        <taxon>Plectidae</taxon>
        <taxon>Plectus</taxon>
    </lineage>
</organism>
<dbReference type="PANTHER" id="PTHR11733">
    <property type="entry name" value="ZINC METALLOPROTEASE FAMILY M13 NEPRILYSIN-RELATED"/>
    <property type="match status" value="1"/>
</dbReference>